<dbReference type="EMBL" id="BJXB01000005">
    <property type="protein sequence ID" value="GEM45739.1"/>
    <property type="molecule type" value="Genomic_DNA"/>
</dbReference>
<dbReference type="NCBIfam" id="TIGR03609">
    <property type="entry name" value="S_layer_CsaB"/>
    <property type="match status" value="1"/>
</dbReference>
<dbReference type="OrthoDB" id="3199616at2"/>
<dbReference type="InterPro" id="IPR007345">
    <property type="entry name" value="Polysacch_pyruvyl_Trfase"/>
</dbReference>
<feature type="domain" description="Polysaccharide pyruvyl transferase" evidence="1">
    <location>
        <begin position="13"/>
        <end position="271"/>
    </location>
</feature>
<dbReference type="PANTHER" id="PTHR36836">
    <property type="entry name" value="COLANIC ACID BIOSYNTHESIS PROTEIN WCAK"/>
    <property type="match status" value="1"/>
</dbReference>
<gene>
    <name evidence="2" type="ORF">DC3_13740</name>
</gene>
<sequence length="328" mass="35793">MKVLLSGYYGFDNTGDEAILLAITRELKAMGHEPWVLSNNPDQTEAFTGAKAFPRMKPLGLLSALAGCQVLLSGGGGLLQDKTSSRNLTYYLTVIQTAKMLGKRVAVFNQSIGPLTEEGKKRIQGPLARTVNIVRDQKSKNLLESLGLQAHLGGDPALLLKPSKTLPRDPNRIVIAPRGDEKDITDRLKPVVRDLTARGFRVQIISFHPHVDDVAARALEQAGQNVEVLSTSDPQLALDQISAAGHVIGVRLHAVILAAAARVKFTGIHYDPKVEGFCDDALMPTFPRDFNPSELLHTIIRDARPDWTGVEAMTLRARESFRLAVEGK</sequence>
<evidence type="ECO:0000313" key="2">
    <source>
        <dbReference type="EMBL" id="GEM45739.1"/>
    </source>
</evidence>
<proteinExistence type="predicted"/>
<dbReference type="GO" id="GO:0016740">
    <property type="term" value="F:transferase activity"/>
    <property type="evidence" value="ECO:0007669"/>
    <property type="project" value="UniProtKB-KW"/>
</dbReference>
<protein>
    <submittedName>
        <fullName evidence="2">Polysaccharide pyruvyl transferase CsaB</fullName>
    </submittedName>
</protein>
<accession>A0A511MYU0</accession>
<dbReference type="RefSeq" id="WP_146883313.1">
    <property type="nucleotide sequence ID" value="NZ_BJXB01000005.1"/>
</dbReference>
<dbReference type="Proteomes" id="UP000321306">
    <property type="component" value="Unassembled WGS sequence"/>
</dbReference>
<dbReference type="InterPro" id="IPR019896">
    <property type="entry name" value="Polysacch_pyruvyl_Trfase_CsaB"/>
</dbReference>
<name>A0A511MYU0_DEIC1</name>
<comment type="caution">
    <text evidence="2">The sequence shown here is derived from an EMBL/GenBank/DDBJ whole genome shotgun (WGS) entry which is preliminary data.</text>
</comment>
<dbReference type="Pfam" id="PF04230">
    <property type="entry name" value="PS_pyruv_trans"/>
    <property type="match status" value="1"/>
</dbReference>
<keyword evidence="2" id="KW-0808">Transferase</keyword>
<evidence type="ECO:0000313" key="3">
    <source>
        <dbReference type="Proteomes" id="UP000321306"/>
    </source>
</evidence>
<dbReference type="PANTHER" id="PTHR36836:SF1">
    <property type="entry name" value="COLANIC ACID BIOSYNTHESIS PROTEIN WCAK"/>
    <property type="match status" value="1"/>
</dbReference>
<reference evidence="2 3" key="1">
    <citation type="submission" date="2019-07" db="EMBL/GenBank/DDBJ databases">
        <title>Whole genome shotgun sequence of Deinococcus cellulosilyticus NBRC 106333.</title>
        <authorList>
            <person name="Hosoyama A."/>
            <person name="Uohara A."/>
            <person name="Ohji S."/>
            <person name="Ichikawa N."/>
        </authorList>
    </citation>
    <scope>NUCLEOTIDE SEQUENCE [LARGE SCALE GENOMIC DNA]</scope>
    <source>
        <strain evidence="2 3">NBRC 106333</strain>
    </source>
</reference>
<evidence type="ECO:0000259" key="1">
    <source>
        <dbReference type="Pfam" id="PF04230"/>
    </source>
</evidence>
<organism evidence="2 3">
    <name type="scientific">Deinococcus cellulosilyticus (strain DSM 18568 / NBRC 106333 / KACC 11606 / 5516J-15)</name>
    <dbReference type="NCBI Taxonomy" id="1223518"/>
    <lineage>
        <taxon>Bacteria</taxon>
        <taxon>Thermotogati</taxon>
        <taxon>Deinococcota</taxon>
        <taxon>Deinococci</taxon>
        <taxon>Deinococcales</taxon>
        <taxon>Deinococcaceae</taxon>
        <taxon>Deinococcus</taxon>
    </lineage>
</organism>
<dbReference type="AlphaFoldDB" id="A0A511MYU0"/>
<keyword evidence="3" id="KW-1185">Reference proteome</keyword>